<organism evidence="4 5">
    <name type="scientific">Diplodia corticola</name>
    <dbReference type="NCBI Taxonomy" id="236234"/>
    <lineage>
        <taxon>Eukaryota</taxon>
        <taxon>Fungi</taxon>
        <taxon>Dikarya</taxon>
        <taxon>Ascomycota</taxon>
        <taxon>Pezizomycotina</taxon>
        <taxon>Dothideomycetes</taxon>
        <taxon>Dothideomycetes incertae sedis</taxon>
        <taxon>Botryosphaeriales</taxon>
        <taxon>Botryosphaeriaceae</taxon>
        <taxon>Diplodia</taxon>
    </lineage>
</organism>
<dbReference type="PANTHER" id="PTHR43775">
    <property type="entry name" value="FATTY ACID SYNTHASE"/>
    <property type="match status" value="1"/>
</dbReference>
<dbReference type="InterPro" id="IPR016039">
    <property type="entry name" value="Thiolase-like"/>
</dbReference>
<dbReference type="STRING" id="236234.A0A1J9RPL9"/>
<dbReference type="GO" id="GO:0044550">
    <property type="term" value="P:secondary metabolite biosynthetic process"/>
    <property type="evidence" value="ECO:0007669"/>
    <property type="project" value="TreeGrafter"/>
</dbReference>
<name>A0A1J9RPL9_9PEZI</name>
<dbReference type="OrthoDB" id="329835at2759"/>
<dbReference type="EMBL" id="MNUE01000061">
    <property type="protein sequence ID" value="OJD30407.1"/>
    <property type="molecule type" value="Genomic_DNA"/>
</dbReference>
<dbReference type="InterPro" id="IPR014030">
    <property type="entry name" value="Ketoacyl_synth_N"/>
</dbReference>
<evidence type="ECO:0000313" key="5">
    <source>
        <dbReference type="Proteomes" id="UP000183809"/>
    </source>
</evidence>
<comment type="caution">
    <text evidence="4">The sequence shown here is derived from an EMBL/GenBank/DDBJ whole genome shotgun (WGS) entry which is preliminary data.</text>
</comment>
<evidence type="ECO:0000256" key="1">
    <source>
        <dbReference type="ARBA" id="ARBA00022679"/>
    </source>
</evidence>
<keyword evidence="2" id="KW-0511">Multifunctional enzyme</keyword>
<dbReference type="GO" id="GO:0006633">
    <property type="term" value="P:fatty acid biosynthetic process"/>
    <property type="evidence" value="ECO:0007669"/>
    <property type="project" value="TreeGrafter"/>
</dbReference>
<gene>
    <name evidence="4" type="ORF">BKCO1_610008</name>
</gene>
<dbReference type="PANTHER" id="PTHR43775:SF49">
    <property type="entry name" value="SYNTHASE, PUTATIVE (JCVI)-RELATED"/>
    <property type="match status" value="1"/>
</dbReference>
<dbReference type="RefSeq" id="XP_020126667.1">
    <property type="nucleotide sequence ID" value="XM_020278042.1"/>
</dbReference>
<accession>A0A1J9RPL9</accession>
<dbReference type="Pfam" id="PF00109">
    <property type="entry name" value="ketoacyl-synt"/>
    <property type="match status" value="1"/>
</dbReference>
<reference evidence="4 5" key="1">
    <citation type="submission" date="2016-10" db="EMBL/GenBank/DDBJ databases">
        <title>Proteomics and genomics reveal pathogen-plant mechanisms compatible with a hemibiotrophic lifestyle of Diplodia corticola.</title>
        <authorList>
            <person name="Fernandes I."/>
            <person name="De Jonge R."/>
            <person name="Van De Peer Y."/>
            <person name="Devreese B."/>
            <person name="Alves A."/>
            <person name="Esteves A.C."/>
        </authorList>
    </citation>
    <scope>NUCLEOTIDE SEQUENCE [LARGE SCALE GENOMIC DNA]</scope>
    <source>
        <strain evidence="4 5">CBS 112549</strain>
    </source>
</reference>
<dbReference type="Gene3D" id="3.40.47.10">
    <property type="match status" value="1"/>
</dbReference>
<keyword evidence="5" id="KW-1185">Reference proteome</keyword>
<dbReference type="SUPFAM" id="SSF53901">
    <property type="entry name" value="Thiolase-like"/>
    <property type="match status" value="1"/>
</dbReference>
<keyword evidence="1" id="KW-0808">Transferase</keyword>
<evidence type="ECO:0000256" key="2">
    <source>
        <dbReference type="ARBA" id="ARBA00023268"/>
    </source>
</evidence>
<dbReference type="AlphaFoldDB" id="A0A1J9RPL9"/>
<evidence type="ECO:0000259" key="3">
    <source>
        <dbReference type="Pfam" id="PF00109"/>
    </source>
</evidence>
<protein>
    <submittedName>
        <fullName evidence="4">Polyketide synthase</fullName>
    </submittedName>
</protein>
<dbReference type="GeneID" id="31018303"/>
<feature type="domain" description="Beta-ketoacyl synthase-like N-terminal" evidence="3">
    <location>
        <begin position="3"/>
        <end position="110"/>
    </location>
</feature>
<dbReference type="GO" id="GO:0004312">
    <property type="term" value="F:fatty acid synthase activity"/>
    <property type="evidence" value="ECO:0007669"/>
    <property type="project" value="TreeGrafter"/>
</dbReference>
<dbReference type="Proteomes" id="UP000183809">
    <property type="component" value="Unassembled WGS sequence"/>
</dbReference>
<sequence length="117" mass="12732">MYRVTGNGDFAIANHVSYEFDWKNRDLMMVRTGVLLIAGWLQEACQVIYSGDCDSAVVSGTNLILTPTMTVALAEQDDLSSTGSCKSFDTKTNGYVRGEAVNAILVERLSMPAKMAI</sequence>
<proteinExistence type="predicted"/>
<dbReference type="InterPro" id="IPR050091">
    <property type="entry name" value="PKS_NRPS_Biosynth_Enz"/>
</dbReference>
<evidence type="ECO:0000313" key="4">
    <source>
        <dbReference type="EMBL" id="OJD30407.1"/>
    </source>
</evidence>